<evidence type="ECO:0000313" key="2">
    <source>
        <dbReference type="Proteomes" id="UP000032946"/>
    </source>
</evidence>
<organism evidence="1 2">
    <name type="scientific">Limnospira indica PCC 8005</name>
    <dbReference type="NCBI Taxonomy" id="376219"/>
    <lineage>
        <taxon>Bacteria</taxon>
        <taxon>Bacillati</taxon>
        <taxon>Cyanobacteriota</taxon>
        <taxon>Cyanophyceae</taxon>
        <taxon>Oscillatoriophycideae</taxon>
        <taxon>Oscillatoriales</taxon>
        <taxon>Sirenicapillariaceae</taxon>
        <taxon>Limnospira</taxon>
    </lineage>
</organism>
<proteinExistence type="predicted"/>
<gene>
    <name evidence="1" type="ORF">ARTHRO_10291</name>
</gene>
<reference evidence="1 2" key="1">
    <citation type="submission" date="2014-02" db="EMBL/GenBank/DDBJ databases">
        <authorList>
            <person name="Genoscope - CEA"/>
        </authorList>
    </citation>
    <scope>NUCLEOTIDE SEQUENCE [LARGE SCALE GENOMIC DNA]</scope>
    <source>
        <strain evidence="1 2">PCC 8005</strain>
    </source>
</reference>
<keyword evidence="2" id="KW-1185">Reference proteome</keyword>
<accession>A0A9P1KBJ8</accession>
<protein>
    <submittedName>
        <fullName evidence="1">Uncharacterized protein</fullName>
    </submittedName>
</protein>
<dbReference type="EMBL" id="FO818640">
    <property type="protein sequence ID" value="CDM92618.1"/>
    <property type="molecule type" value="Genomic_DNA"/>
</dbReference>
<dbReference type="AlphaFoldDB" id="A0A9P1KBJ8"/>
<evidence type="ECO:0000313" key="1">
    <source>
        <dbReference type="EMBL" id="CDM92618.1"/>
    </source>
</evidence>
<sequence length="38" mass="4475">MGSEVSWFFQEFKPESTHEPGIRNCVDCNLFWRNVARG</sequence>
<dbReference type="Proteomes" id="UP000032946">
    <property type="component" value="Chromosome"/>
</dbReference>
<name>A0A9P1KBJ8_9CYAN</name>